<evidence type="ECO:0000256" key="1">
    <source>
        <dbReference type="ARBA" id="ARBA00001936"/>
    </source>
</evidence>
<evidence type="ECO:0000256" key="6">
    <source>
        <dbReference type="ARBA" id="ARBA00023211"/>
    </source>
</evidence>
<organism evidence="8 9">
    <name type="scientific">Terrabacter lapilli</name>
    <dbReference type="NCBI Taxonomy" id="436231"/>
    <lineage>
        <taxon>Bacteria</taxon>
        <taxon>Bacillati</taxon>
        <taxon>Actinomycetota</taxon>
        <taxon>Actinomycetes</taxon>
        <taxon>Micrococcales</taxon>
        <taxon>Intrasporangiaceae</taxon>
        <taxon>Terrabacter</taxon>
    </lineage>
</organism>
<name>A0ABN2SSD4_9MICO</name>
<protein>
    <recommendedName>
        <fullName evidence="7">Nudix hydrolase domain-containing protein</fullName>
    </recommendedName>
</protein>
<dbReference type="PROSITE" id="PS51462">
    <property type="entry name" value="NUDIX"/>
    <property type="match status" value="1"/>
</dbReference>
<keyword evidence="4" id="KW-0378">Hydrolase</keyword>
<dbReference type="RefSeq" id="WP_344066286.1">
    <property type="nucleotide sequence ID" value="NZ_BAAAPU010000011.1"/>
</dbReference>
<keyword evidence="3" id="KW-0479">Metal-binding</keyword>
<dbReference type="InterPro" id="IPR039121">
    <property type="entry name" value="NUDT19"/>
</dbReference>
<evidence type="ECO:0000259" key="7">
    <source>
        <dbReference type="PROSITE" id="PS51462"/>
    </source>
</evidence>
<evidence type="ECO:0000256" key="2">
    <source>
        <dbReference type="ARBA" id="ARBA00001946"/>
    </source>
</evidence>
<accession>A0ABN2SSD4</accession>
<evidence type="ECO:0000313" key="9">
    <source>
        <dbReference type="Proteomes" id="UP001500013"/>
    </source>
</evidence>
<gene>
    <name evidence="8" type="ORF">GCM10009817_37360</name>
</gene>
<dbReference type="PANTHER" id="PTHR12318">
    <property type="entry name" value="TESTOSTERONE-REGULATED PROTEIN RP2"/>
    <property type="match status" value="1"/>
</dbReference>
<dbReference type="Proteomes" id="UP001500013">
    <property type="component" value="Unassembled WGS sequence"/>
</dbReference>
<dbReference type="CDD" id="cd18870">
    <property type="entry name" value="NUDIX_AcylCoAdiphos_Nudt19"/>
    <property type="match status" value="1"/>
</dbReference>
<dbReference type="SUPFAM" id="SSF55811">
    <property type="entry name" value="Nudix"/>
    <property type="match status" value="1"/>
</dbReference>
<evidence type="ECO:0000256" key="3">
    <source>
        <dbReference type="ARBA" id="ARBA00022723"/>
    </source>
</evidence>
<sequence>MGRRFPLTTTPGIADAATRWLAGERWAEARPRRASTVMLVRDGASGPEVFMLRRVSAMEFAPSMMVFPGGGVDERDGEPNLPWAGPSPSDWAVRLGCSPSDAQMFVAAAVREVFEECGVLLAGPSADGPLADVTGPEWTDVREALVDRRASLDEVLHERALVLRSDLVVAKAHWLTPVFEPRRYDTWFFAALMPPAQVADGATTEADHADWFVPSKLLEAYAVGSALMLPPTVVCVEQIAEARCAADVVVHSDALPLVMPRVVSDPDGAAIEIVEVVDGMVDGVVDEVPPR</sequence>
<dbReference type="Gene3D" id="3.90.79.10">
    <property type="entry name" value="Nucleoside Triphosphate Pyrophosphohydrolase"/>
    <property type="match status" value="1"/>
</dbReference>
<evidence type="ECO:0000256" key="4">
    <source>
        <dbReference type="ARBA" id="ARBA00022801"/>
    </source>
</evidence>
<comment type="cofactor">
    <cofactor evidence="1">
        <name>Mn(2+)</name>
        <dbReference type="ChEBI" id="CHEBI:29035"/>
    </cofactor>
</comment>
<dbReference type="InterPro" id="IPR000086">
    <property type="entry name" value="NUDIX_hydrolase_dom"/>
</dbReference>
<dbReference type="PANTHER" id="PTHR12318:SF0">
    <property type="entry name" value="ACYL-COENZYME A DIPHOSPHATASE NUDT19"/>
    <property type="match status" value="1"/>
</dbReference>
<evidence type="ECO:0000313" key="8">
    <source>
        <dbReference type="EMBL" id="GAA1991750.1"/>
    </source>
</evidence>
<dbReference type="EMBL" id="BAAAPU010000011">
    <property type="protein sequence ID" value="GAA1991750.1"/>
    <property type="molecule type" value="Genomic_DNA"/>
</dbReference>
<reference evidence="8 9" key="1">
    <citation type="journal article" date="2019" name="Int. J. Syst. Evol. Microbiol.">
        <title>The Global Catalogue of Microorganisms (GCM) 10K type strain sequencing project: providing services to taxonomists for standard genome sequencing and annotation.</title>
        <authorList>
            <consortium name="The Broad Institute Genomics Platform"/>
            <consortium name="The Broad Institute Genome Sequencing Center for Infectious Disease"/>
            <person name="Wu L."/>
            <person name="Ma J."/>
        </authorList>
    </citation>
    <scope>NUCLEOTIDE SEQUENCE [LARGE SCALE GENOMIC DNA]</scope>
    <source>
        <strain evidence="8 9">JCM 15628</strain>
    </source>
</reference>
<feature type="domain" description="Nudix hydrolase" evidence="7">
    <location>
        <begin position="30"/>
        <end position="234"/>
    </location>
</feature>
<comment type="caution">
    <text evidence="8">The sequence shown here is derived from an EMBL/GenBank/DDBJ whole genome shotgun (WGS) entry which is preliminary data.</text>
</comment>
<dbReference type="InterPro" id="IPR015797">
    <property type="entry name" value="NUDIX_hydrolase-like_dom_sf"/>
</dbReference>
<keyword evidence="9" id="KW-1185">Reference proteome</keyword>
<comment type="cofactor">
    <cofactor evidence="2">
        <name>Mg(2+)</name>
        <dbReference type="ChEBI" id="CHEBI:18420"/>
    </cofactor>
</comment>
<evidence type="ECO:0000256" key="5">
    <source>
        <dbReference type="ARBA" id="ARBA00022842"/>
    </source>
</evidence>
<keyword evidence="5" id="KW-0460">Magnesium</keyword>
<keyword evidence="6" id="KW-0464">Manganese</keyword>
<proteinExistence type="predicted"/>